<dbReference type="InterPro" id="IPR004330">
    <property type="entry name" value="FAR1_DNA_bnd_dom"/>
</dbReference>
<feature type="region of interest" description="Disordered" evidence="1">
    <location>
        <begin position="1"/>
        <end position="20"/>
    </location>
</feature>
<dbReference type="Pfam" id="PF03101">
    <property type="entry name" value="FAR1"/>
    <property type="match status" value="1"/>
</dbReference>
<reference evidence="3" key="1">
    <citation type="journal article" date="2023" name="Plant J.">
        <title>Genome sequences and population genomics provide insights into the demographic history, inbreeding, and mutation load of two 'living fossil' tree species of Dipteronia.</title>
        <authorList>
            <person name="Feng Y."/>
            <person name="Comes H.P."/>
            <person name="Chen J."/>
            <person name="Zhu S."/>
            <person name="Lu R."/>
            <person name="Zhang X."/>
            <person name="Li P."/>
            <person name="Qiu J."/>
            <person name="Olsen K.M."/>
            <person name="Qiu Y."/>
        </authorList>
    </citation>
    <scope>NUCLEOTIDE SEQUENCE</scope>
    <source>
        <strain evidence="3">NBL</strain>
    </source>
</reference>
<sequence>MVESRSQSKPDNKDGLFLTPNNMCSTRDNSLKFLSWEGSGNQDVDENHIKNMKFDSVEDARSFYLGYARGNVFGIRATNLDYNREGRVLRRKWVCDKQGSRREEYLMNKNRKHKPKLQTRQNSQSLFLNLPRQ</sequence>
<evidence type="ECO:0000256" key="1">
    <source>
        <dbReference type="SAM" id="MobiDB-lite"/>
    </source>
</evidence>
<evidence type="ECO:0000259" key="2">
    <source>
        <dbReference type="Pfam" id="PF03101"/>
    </source>
</evidence>
<dbReference type="AlphaFoldDB" id="A0AAE0EGE9"/>
<dbReference type="EMBL" id="JANJYJ010000002">
    <property type="protein sequence ID" value="KAK3225490.1"/>
    <property type="molecule type" value="Genomic_DNA"/>
</dbReference>
<dbReference type="PANTHER" id="PTHR46328:SF30">
    <property type="entry name" value="OS04G0641500 PROTEIN"/>
    <property type="match status" value="1"/>
</dbReference>
<dbReference type="PANTHER" id="PTHR46328">
    <property type="entry name" value="FAR-RED IMPAIRED RESPONSIVE (FAR1) FAMILY PROTEIN-RELATED"/>
    <property type="match status" value="1"/>
</dbReference>
<evidence type="ECO:0000313" key="4">
    <source>
        <dbReference type="Proteomes" id="UP001281410"/>
    </source>
</evidence>
<comment type="caution">
    <text evidence="3">The sequence shown here is derived from an EMBL/GenBank/DDBJ whole genome shotgun (WGS) entry which is preliminary data.</text>
</comment>
<proteinExistence type="predicted"/>
<feature type="domain" description="FAR1" evidence="2">
    <location>
        <begin position="62"/>
        <end position="122"/>
    </location>
</feature>
<keyword evidence="4" id="KW-1185">Reference proteome</keyword>
<dbReference type="Proteomes" id="UP001281410">
    <property type="component" value="Unassembled WGS sequence"/>
</dbReference>
<evidence type="ECO:0000313" key="3">
    <source>
        <dbReference type="EMBL" id="KAK3225490.1"/>
    </source>
</evidence>
<name>A0AAE0EGE9_9ROSI</name>
<feature type="compositionally biased region" description="Polar residues" evidence="1">
    <location>
        <begin position="118"/>
        <end position="133"/>
    </location>
</feature>
<organism evidence="3 4">
    <name type="scientific">Dipteronia sinensis</name>
    <dbReference type="NCBI Taxonomy" id="43782"/>
    <lineage>
        <taxon>Eukaryota</taxon>
        <taxon>Viridiplantae</taxon>
        <taxon>Streptophyta</taxon>
        <taxon>Embryophyta</taxon>
        <taxon>Tracheophyta</taxon>
        <taxon>Spermatophyta</taxon>
        <taxon>Magnoliopsida</taxon>
        <taxon>eudicotyledons</taxon>
        <taxon>Gunneridae</taxon>
        <taxon>Pentapetalae</taxon>
        <taxon>rosids</taxon>
        <taxon>malvids</taxon>
        <taxon>Sapindales</taxon>
        <taxon>Sapindaceae</taxon>
        <taxon>Hippocastanoideae</taxon>
        <taxon>Acereae</taxon>
        <taxon>Dipteronia</taxon>
    </lineage>
</organism>
<feature type="region of interest" description="Disordered" evidence="1">
    <location>
        <begin position="112"/>
        <end position="133"/>
    </location>
</feature>
<feature type="compositionally biased region" description="Basic and acidic residues" evidence="1">
    <location>
        <begin position="1"/>
        <end position="14"/>
    </location>
</feature>
<gene>
    <name evidence="3" type="ORF">Dsin_005352</name>
</gene>
<protein>
    <recommendedName>
        <fullName evidence="2">FAR1 domain-containing protein</fullName>
    </recommendedName>
</protein>
<accession>A0AAE0EGE9</accession>